<evidence type="ECO:0000256" key="1">
    <source>
        <dbReference type="SAM" id="MobiDB-lite"/>
    </source>
</evidence>
<evidence type="ECO:0000313" key="3">
    <source>
        <dbReference type="Proteomes" id="UP001622594"/>
    </source>
</evidence>
<dbReference type="Proteomes" id="UP001622594">
    <property type="component" value="Chromosome"/>
</dbReference>
<name>A0ABZ1L3Y3_9ACTN</name>
<sequence>MPSGSSGYEERGADSVGGRGTELYPREAVEAGEQEPRSSEPVPGSGAKAGRFADRQVSGVPDESGPRPHVVEADGVVLTIGSR</sequence>
<dbReference type="EMBL" id="CP108188">
    <property type="protein sequence ID" value="WTR68016.1"/>
    <property type="molecule type" value="Genomic_DNA"/>
</dbReference>
<protein>
    <submittedName>
        <fullName evidence="2">Uncharacterized protein</fullName>
    </submittedName>
</protein>
<dbReference type="RefSeq" id="WP_398434021.1">
    <property type="nucleotide sequence ID" value="NZ_CP108188.1"/>
</dbReference>
<proteinExistence type="predicted"/>
<accession>A0ABZ1L3Y3</accession>
<gene>
    <name evidence="2" type="ORF">OG814_01440</name>
</gene>
<organism evidence="2 3">
    <name type="scientific">Streptomyces zaomyceticus</name>
    <dbReference type="NCBI Taxonomy" id="68286"/>
    <lineage>
        <taxon>Bacteria</taxon>
        <taxon>Bacillati</taxon>
        <taxon>Actinomycetota</taxon>
        <taxon>Actinomycetes</taxon>
        <taxon>Kitasatosporales</taxon>
        <taxon>Streptomycetaceae</taxon>
        <taxon>Streptomyces</taxon>
    </lineage>
</organism>
<feature type="compositionally biased region" description="Basic and acidic residues" evidence="1">
    <location>
        <begin position="24"/>
        <end position="38"/>
    </location>
</feature>
<keyword evidence="3" id="KW-1185">Reference proteome</keyword>
<evidence type="ECO:0000313" key="2">
    <source>
        <dbReference type="EMBL" id="WTR68016.1"/>
    </source>
</evidence>
<feature type="region of interest" description="Disordered" evidence="1">
    <location>
        <begin position="1"/>
        <end position="83"/>
    </location>
</feature>
<reference evidence="2 3" key="1">
    <citation type="submission" date="2022-10" db="EMBL/GenBank/DDBJ databases">
        <title>The complete genomes of actinobacterial strains from the NBC collection.</title>
        <authorList>
            <person name="Joergensen T.S."/>
            <person name="Alvarez Arevalo M."/>
            <person name="Sterndorff E.B."/>
            <person name="Faurdal D."/>
            <person name="Vuksanovic O."/>
            <person name="Mourched A.-S."/>
            <person name="Charusanti P."/>
            <person name="Shaw S."/>
            <person name="Blin K."/>
            <person name="Weber T."/>
        </authorList>
    </citation>
    <scope>NUCLEOTIDE SEQUENCE [LARGE SCALE GENOMIC DNA]</scope>
    <source>
        <strain evidence="2 3">NBC_00123</strain>
    </source>
</reference>